<feature type="compositionally biased region" description="Acidic residues" evidence="1">
    <location>
        <begin position="375"/>
        <end position="387"/>
    </location>
</feature>
<evidence type="ECO:0000313" key="3">
    <source>
        <dbReference type="Proteomes" id="UP001163850"/>
    </source>
</evidence>
<feature type="region of interest" description="Disordered" evidence="1">
    <location>
        <begin position="374"/>
        <end position="398"/>
    </location>
</feature>
<dbReference type="Proteomes" id="UP001163850">
    <property type="component" value="Unassembled WGS sequence"/>
</dbReference>
<dbReference type="AlphaFoldDB" id="A0AA38PP92"/>
<evidence type="ECO:0000313" key="2">
    <source>
        <dbReference type="EMBL" id="KAJ3979204.1"/>
    </source>
</evidence>
<gene>
    <name evidence="2" type="ORF">F5890DRAFT_1478720</name>
</gene>
<evidence type="ECO:0000256" key="1">
    <source>
        <dbReference type="SAM" id="MobiDB-lite"/>
    </source>
</evidence>
<dbReference type="EMBL" id="MU802436">
    <property type="protein sequence ID" value="KAJ3979204.1"/>
    <property type="molecule type" value="Genomic_DNA"/>
</dbReference>
<sequence>MSDTESITMDAPATTPVRPGSKPSIAFNIQAFPNVIVDWSSQKFFVRDSDTNTEYIVSVDELIKFVHTSGAIAKKWTITGGIPTKYIGVIGALWEHLPPDTNAFFSYKDEDDNVSRSRMLIRYEHIFTAEQINELTREGRISDNLIEDMSVSYPKPTQSRGNDGTESDGVGGMMRMYSNTHVGQTAFIHGLVIATDKAQFHMAKQQAGKEERVRKRAARAKPYSGKGKKNDDDASTTISLRNKMDMWALAVGTATGTTLRNRRLTLVNLCEILREFKQAKYFTLYLPCRLTSKTKKSGPPGFATNNVEWDLASRAGATNEIREFSANSVNFNWAEDVEETYFAEKGRDIPSLKVSCESDSDDDNALPDLFPVSELDSENESDSDYDDPLPSLIPVSDSDSEDGLGIDVMWIVRPANVLTSIVVAQRKMPQKTMIIKWLTVTL</sequence>
<reference evidence="2" key="1">
    <citation type="submission" date="2022-08" db="EMBL/GenBank/DDBJ databases">
        <authorList>
            <consortium name="DOE Joint Genome Institute"/>
            <person name="Min B."/>
            <person name="Riley R."/>
            <person name="Sierra-Patev S."/>
            <person name="Naranjo-Ortiz M."/>
            <person name="Looney B."/>
            <person name="Konkel Z."/>
            <person name="Slot J.C."/>
            <person name="Sakamoto Y."/>
            <person name="Steenwyk J.L."/>
            <person name="Rokas A."/>
            <person name="Carro J."/>
            <person name="Camarero S."/>
            <person name="Ferreira P."/>
            <person name="Molpeceres G."/>
            <person name="Ruiz-Duenas F.J."/>
            <person name="Serrano A."/>
            <person name="Henrissat B."/>
            <person name="Drula E."/>
            <person name="Hughes K.W."/>
            <person name="Mata J.L."/>
            <person name="Ishikawa N.K."/>
            <person name="Vargas-Isla R."/>
            <person name="Ushijima S."/>
            <person name="Smith C.A."/>
            <person name="Ahrendt S."/>
            <person name="Andreopoulos W."/>
            <person name="He G."/>
            <person name="Labutti K."/>
            <person name="Lipzen A."/>
            <person name="Ng V."/>
            <person name="Sandor L."/>
            <person name="Barry K."/>
            <person name="Martinez A.T."/>
            <person name="Xiao Y."/>
            <person name="Gibbons J.G."/>
            <person name="Terashima K."/>
            <person name="Hibbett D.S."/>
            <person name="Grigoriev I.V."/>
        </authorList>
    </citation>
    <scope>NUCLEOTIDE SEQUENCE</scope>
    <source>
        <strain evidence="2">TFB7829</strain>
    </source>
</reference>
<proteinExistence type="predicted"/>
<organism evidence="2 3">
    <name type="scientific">Lentinula detonsa</name>
    <dbReference type="NCBI Taxonomy" id="2804962"/>
    <lineage>
        <taxon>Eukaryota</taxon>
        <taxon>Fungi</taxon>
        <taxon>Dikarya</taxon>
        <taxon>Basidiomycota</taxon>
        <taxon>Agaricomycotina</taxon>
        <taxon>Agaricomycetes</taxon>
        <taxon>Agaricomycetidae</taxon>
        <taxon>Agaricales</taxon>
        <taxon>Marasmiineae</taxon>
        <taxon>Omphalotaceae</taxon>
        <taxon>Lentinula</taxon>
    </lineage>
</organism>
<feature type="region of interest" description="Disordered" evidence="1">
    <location>
        <begin position="204"/>
        <end position="235"/>
    </location>
</feature>
<name>A0AA38PP92_9AGAR</name>
<accession>A0AA38PP92</accession>
<protein>
    <submittedName>
        <fullName evidence="2">Uncharacterized protein</fullName>
    </submittedName>
</protein>
<comment type="caution">
    <text evidence="2">The sequence shown here is derived from an EMBL/GenBank/DDBJ whole genome shotgun (WGS) entry which is preliminary data.</text>
</comment>